<comment type="caution">
    <text evidence="2">The sequence shown here is derived from an EMBL/GenBank/DDBJ whole genome shotgun (WGS) entry which is preliminary data.</text>
</comment>
<evidence type="ECO:0000313" key="3">
    <source>
        <dbReference type="Proteomes" id="UP000658225"/>
    </source>
</evidence>
<sequence>MDAVSFWDMTYAEISAAIEGFNKRQMHDMRAQAVVAFRQADLLATLISKVFGGKQAAPAIQEAFPGIFPELERQAEKQQNWQLMKARIEAYAAEKRKRGEARGNNAGRTTDSDNV</sequence>
<feature type="region of interest" description="Disordered" evidence="1">
    <location>
        <begin position="95"/>
        <end position="115"/>
    </location>
</feature>
<dbReference type="RefSeq" id="WP_192598557.1">
    <property type="nucleotide sequence ID" value="NZ_JADBEL010000008.1"/>
</dbReference>
<feature type="compositionally biased region" description="Polar residues" evidence="1">
    <location>
        <begin position="106"/>
        <end position="115"/>
    </location>
</feature>
<proteinExistence type="predicted"/>
<keyword evidence="3" id="KW-1185">Reference proteome</keyword>
<evidence type="ECO:0000256" key="1">
    <source>
        <dbReference type="SAM" id="MobiDB-lite"/>
    </source>
</evidence>
<evidence type="ECO:0000313" key="2">
    <source>
        <dbReference type="EMBL" id="MBE1554809.1"/>
    </source>
</evidence>
<accession>A0A927MHJ4</accession>
<organism evidence="2 3">
    <name type="scientific">Sporosarcina limicola</name>
    <dbReference type="NCBI Taxonomy" id="34101"/>
    <lineage>
        <taxon>Bacteria</taxon>
        <taxon>Bacillati</taxon>
        <taxon>Bacillota</taxon>
        <taxon>Bacilli</taxon>
        <taxon>Bacillales</taxon>
        <taxon>Caryophanaceae</taxon>
        <taxon>Sporosarcina</taxon>
    </lineage>
</organism>
<dbReference type="EMBL" id="JADBEL010000008">
    <property type="protein sequence ID" value="MBE1554809.1"/>
    <property type="molecule type" value="Genomic_DNA"/>
</dbReference>
<gene>
    <name evidence="2" type="ORF">H4683_001887</name>
</gene>
<reference evidence="2" key="1">
    <citation type="submission" date="2020-10" db="EMBL/GenBank/DDBJ databases">
        <title>Genomic Encyclopedia of Type Strains, Phase IV (KMG-IV): sequencing the most valuable type-strain genomes for metagenomic binning, comparative biology and taxonomic classification.</title>
        <authorList>
            <person name="Goeker M."/>
        </authorList>
    </citation>
    <scope>NUCLEOTIDE SEQUENCE</scope>
    <source>
        <strain evidence="2">DSM 13886</strain>
    </source>
</reference>
<protein>
    <submittedName>
        <fullName evidence="2">Uncharacterized protein</fullName>
    </submittedName>
</protein>
<dbReference type="AlphaFoldDB" id="A0A927MHJ4"/>
<dbReference type="Proteomes" id="UP000658225">
    <property type="component" value="Unassembled WGS sequence"/>
</dbReference>
<name>A0A927MHJ4_9BACL</name>